<dbReference type="EMBL" id="VOHS01000007">
    <property type="protein sequence ID" value="TWW00836.1"/>
    <property type="molecule type" value="Genomic_DNA"/>
</dbReference>
<dbReference type="OrthoDB" id="1011748at2"/>
<evidence type="ECO:0000313" key="2">
    <source>
        <dbReference type="Proteomes" id="UP000318815"/>
    </source>
</evidence>
<gene>
    <name evidence="1" type="ORF">FEF09_10105</name>
</gene>
<protein>
    <submittedName>
        <fullName evidence="1">PorT family protein</fullName>
    </submittedName>
</protein>
<sequence>MHPSWRAGIIAERKTDREIYIQPQLLISSKGNHNYYAAADGPDSQPINLHFKERFTYLELPVNVLYKLPLGSGKFIAGAGGYIAYGLGGHSKTTGQTRTTGEDYVYDKDVKFKKVNKSQMRNTSKLTTTGQ</sequence>
<accession>A0A5C6LZG7</accession>
<evidence type="ECO:0000313" key="1">
    <source>
        <dbReference type="EMBL" id="TWW00836.1"/>
    </source>
</evidence>
<keyword evidence="2" id="KW-1185">Reference proteome</keyword>
<organism evidence="1 2">
    <name type="scientific">Chitinophaga pinensis</name>
    <dbReference type="NCBI Taxonomy" id="79329"/>
    <lineage>
        <taxon>Bacteria</taxon>
        <taxon>Pseudomonadati</taxon>
        <taxon>Bacteroidota</taxon>
        <taxon>Chitinophagia</taxon>
        <taxon>Chitinophagales</taxon>
        <taxon>Chitinophagaceae</taxon>
        <taxon>Chitinophaga</taxon>
    </lineage>
</organism>
<comment type="caution">
    <text evidence="1">The sequence shown here is derived from an EMBL/GenBank/DDBJ whole genome shotgun (WGS) entry which is preliminary data.</text>
</comment>
<dbReference type="AlphaFoldDB" id="A0A5C6LZG7"/>
<proteinExistence type="predicted"/>
<dbReference type="Proteomes" id="UP000318815">
    <property type="component" value="Unassembled WGS sequence"/>
</dbReference>
<name>A0A5C6LZG7_9BACT</name>
<reference evidence="1 2" key="1">
    <citation type="submission" date="2019-08" db="EMBL/GenBank/DDBJ databases">
        <title>Whole genome sequencing of chitin degrading bacteria Chitinophaga pinensis YS16.</title>
        <authorList>
            <person name="Singh R.P."/>
            <person name="Manchanda G."/>
            <person name="Maurya I.K."/>
            <person name="Joshi N.K."/>
            <person name="Srivastava A.K."/>
        </authorList>
    </citation>
    <scope>NUCLEOTIDE SEQUENCE [LARGE SCALE GENOMIC DNA]</scope>
    <source>
        <strain evidence="1 2">YS-16</strain>
    </source>
</reference>